<proteinExistence type="predicted"/>
<dbReference type="AlphaFoldDB" id="A0A653B9F5"/>
<name>A0A653B9F5_ECTOL</name>
<protein>
    <submittedName>
        <fullName evidence="1">Uncharacterized protein</fullName>
    </submittedName>
</protein>
<reference evidence="1" key="1">
    <citation type="submission" date="2018-11" db="EMBL/GenBank/DDBJ databases">
        <authorList>
            <consortium name="Genoscope - CEA"/>
            <person name="William W."/>
        </authorList>
    </citation>
    <scope>NUCLEOTIDE SEQUENCE [LARGE SCALE GENOMIC DNA]</scope>
    <source>
        <strain evidence="1">T9AD</strain>
    </source>
</reference>
<dbReference type="OrthoDB" id="6848211at2"/>
<dbReference type="EMBL" id="LR130779">
    <property type="protein sequence ID" value="VDN65135.1"/>
    <property type="molecule type" value="Genomic_DNA"/>
</dbReference>
<sequence>MRKPSLLLLLCLICPLVWGDARSAGTLSEILSRSQLMCASAMLYFNPAERRPDPRGLSATYEHLNLMETYWVQLGQPEAFAQPLRAIKAVFDTLDHLPAAERERYPELIQQLLDHQQQLHQAVSVVYAGAKPDPAAAELQVQSQALAALLLDYQIRLYPLPRKSGLTLTPERARDLDQAIVRRFETLLARHVDQAELLTKIRASYLFVRPLLQQAANGRIAGSGGAEFYLNRASVDLDELAAALLPRAP</sequence>
<accession>A0A653B9F5</accession>
<gene>
    <name evidence="1" type="ORF">POT9AD_4160</name>
</gene>
<organism evidence="1">
    <name type="scientific">Ectopseudomonas oleovorans</name>
    <name type="common">Pseudomonas oleovorans</name>
    <dbReference type="NCBI Taxonomy" id="301"/>
    <lineage>
        <taxon>Bacteria</taxon>
        <taxon>Pseudomonadati</taxon>
        <taxon>Pseudomonadota</taxon>
        <taxon>Gammaproteobacteria</taxon>
        <taxon>Pseudomonadales</taxon>
        <taxon>Pseudomonadaceae</taxon>
        <taxon>Ectopseudomonas</taxon>
    </lineage>
</organism>
<evidence type="ECO:0000313" key="1">
    <source>
        <dbReference type="EMBL" id="VDN65135.1"/>
    </source>
</evidence>